<feature type="region of interest" description="Disordered" evidence="6">
    <location>
        <begin position="238"/>
        <end position="264"/>
    </location>
</feature>
<dbReference type="PANTHER" id="PTHR30329">
    <property type="entry name" value="STATOR ELEMENT OF FLAGELLAR MOTOR COMPLEX"/>
    <property type="match status" value="1"/>
</dbReference>
<dbReference type="PANTHER" id="PTHR30329:SF21">
    <property type="entry name" value="LIPOPROTEIN YIAD-RELATED"/>
    <property type="match status" value="1"/>
</dbReference>
<organism evidence="9 10">
    <name type="scientific">Niastella soli</name>
    <dbReference type="NCBI Taxonomy" id="2821487"/>
    <lineage>
        <taxon>Bacteria</taxon>
        <taxon>Pseudomonadati</taxon>
        <taxon>Bacteroidota</taxon>
        <taxon>Chitinophagia</taxon>
        <taxon>Chitinophagales</taxon>
        <taxon>Chitinophagaceae</taxon>
        <taxon>Niastella</taxon>
    </lineage>
</organism>
<dbReference type="RefSeq" id="WP_209140370.1">
    <property type="nucleotide sequence ID" value="NZ_JAGHKO010000004.1"/>
</dbReference>
<dbReference type="InterPro" id="IPR006665">
    <property type="entry name" value="OmpA-like"/>
</dbReference>
<accession>A0ABS3YWL2</accession>
<evidence type="ECO:0000256" key="6">
    <source>
        <dbReference type="SAM" id="MobiDB-lite"/>
    </source>
</evidence>
<dbReference type="PROSITE" id="PS51123">
    <property type="entry name" value="OMPA_2"/>
    <property type="match status" value="1"/>
</dbReference>
<evidence type="ECO:0000256" key="5">
    <source>
        <dbReference type="PROSITE-ProRule" id="PRU00473"/>
    </source>
</evidence>
<feature type="signal peptide" evidence="7">
    <location>
        <begin position="1"/>
        <end position="19"/>
    </location>
</feature>
<dbReference type="InterPro" id="IPR050330">
    <property type="entry name" value="Bact_OuterMem_StrucFunc"/>
</dbReference>
<feature type="compositionally biased region" description="Basic and acidic residues" evidence="6">
    <location>
        <begin position="489"/>
        <end position="498"/>
    </location>
</feature>
<dbReference type="InterPro" id="IPR003367">
    <property type="entry name" value="Thrombospondin_3-like_rpt"/>
</dbReference>
<dbReference type="Pfam" id="PF00691">
    <property type="entry name" value="OmpA"/>
    <property type="match status" value="1"/>
</dbReference>
<dbReference type="InterPro" id="IPR028974">
    <property type="entry name" value="TSP_type-3_rpt"/>
</dbReference>
<dbReference type="InterPro" id="IPR006664">
    <property type="entry name" value="OMP_bac"/>
</dbReference>
<proteinExistence type="predicted"/>
<sequence>MKKFYTLLLLTSTLHFAHAQMRVGILGGPQSSSVVEKNYIPDWENTTKPFYEKRGGLHVGLIGEIPLGYSNKVFFQPGVIFSNKGRKYQRYFDTTKVKTDTLFHSSTFYTNYIDMPLNIAVKLPLSKKTNFLISAGPYLSFFYGGKQNFETRDTNNRYKQDESSIQTGKNPNSVTTFDLGLNARIGFEIGNVLLTGFISQGLTNFYKASYDGTFKHKVIGASLGFWLNKRVILTNDQDHDGVPDKSDACPDVPGSAKAGGCPDKDDDGVADAVDKCPDVPGLPRDRGCPILDRDHDTVLDDVDQCPDVPGTFKYHGCPIPDTDGDGLNDETDLCPDKAGPIEFNGCPIPDTDGDGINDKEDKCPTVAGSIATKGCPDIKKEIVDRVNYAAKRIFFLTGSDKIANESYSALNSVVAILRNDTTMKLMIEGHTDNVGKPATNLLLSQKRADAVKNYLVQKGLDANRLEAKGYGQEKPVADNTTPEGKAANRRVELKLSQQ</sequence>
<dbReference type="SUPFAM" id="SSF103647">
    <property type="entry name" value="TSP type-3 repeat"/>
    <property type="match status" value="1"/>
</dbReference>
<dbReference type="Gene3D" id="4.10.1080.10">
    <property type="entry name" value="TSP type-3 repeat"/>
    <property type="match status" value="1"/>
</dbReference>
<keyword evidence="10" id="KW-1185">Reference proteome</keyword>
<dbReference type="InterPro" id="IPR036737">
    <property type="entry name" value="OmpA-like_sf"/>
</dbReference>
<evidence type="ECO:0000256" key="2">
    <source>
        <dbReference type="ARBA" id="ARBA00022729"/>
    </source>
</evidence>
<reference evidence="9 10" key="1">
    <citation type="submission" date="2021-03" db="EMBL/GenBank/DDBJ databases">
        <title>Assistant Professor.</title>
        <authorList>
            <person name="Huq M.A."/>
        </authorList>
    </citation>
    <scope>NUCLEOTIDE SEQUENCE [LARGE SCALE GENOMIC DNA]</scope>
    <source>
        <strain evidence="9 10">MAH-29</strain>
    </source>
</reference>
<dbReference type="CDD" id="cd07185">
    <property type="entry name" value="OmpA_C-like"/>
    <property type="match status" value="1"/>
</dbReference>
<dbReference type="SUPFAM" id="SSF103088">
    <property type="entry name" value="OmpA-like"/>
    <property type="match status" value="1"/>
</dbReference>
<gene>
    <name evidence="9" type="ORF">J7I42_18710</name>
</gene>
<dbReference type="Pfam" id="PF13568">
    <property type="entry name" value="OMP_b-brl_2"/>
    <property type="match status" value="1"/>
</dbReference>
<keyword evidence="4" id="KW-0998">Cell outer membrane</keyword>
<evidence type="ECO:0000256" key="7">
    <source>
        <dbReference type="SAM" id="SignalP"/>
    </source>
</evidence>
<dbReference type="PRINTS" id="PR01023">
    <property type="entry name" value="NAFLGMOTY"/>
</dbReference>
<dbReference type="PRINTS" id="PR01021">
    <property type="entry name" value="OMPADOMAIN"/>
</dbReference>
<evidence type="ECO:0000256" key="4">
    <source>
        <dbReference type="ARBA" id="ARBA00023237"/>
    </source>
</evidence>
<comment type="caution">
    <text evidence="9">The sequence shown here is derived from an EMBL/GenBank/DDBJ whole genome shotgun (WGS) entry which is preliminary data.</text>
</comment>
<evidence type="ECO:0000313" key="10">
    <source>
        <dbReference type="Proteomes" id="UP000677244"/>
    </source>
</evidence>
<dbReference type="InterPro" id="IPR025665">
    <property type="entry name" value="Beta-barrel_OMP_2"/>
</dbReference>
<dbReference type="Pfam" id="PF02412">
    <property type="entry name" value="TSP_3"/>
    <property type="match status" value="2"/>
</dbReference>
<evidence type="ECO:0000256" key="1">
    <source>
        <dbReference type="ARBA" id="ARBA00004442"/>
    </source>
</evidence>
<evidence type="ECO:0000259" key="8">
    <source>
        <dbReference type="PROSITE" id="PS51123"/>
    </source>
</evidence>
<keyword evidence="3 5" id="KW-0472">Membrane</keyword>
<feature type="domain" description="OmpA-like" evidence="8">
    <location>
        <begin position="382"/>
        <end position="498"/>
    </location>
</feature>
<dbReference type="Gene3D" id="3.30.1330.60">
    <property type="entry name" value="OmpA-like domain"/>
    <property type="match status" value="1"/>
</dbReference>
<dbReference type="EMBL" id="JAGHKO010000004">
    <property type="protein sequence ID" value="MBO9202324.1"/>
    <property type="molecule type" value="Genomic_DNA"/>
</dbReference>
<comment type="subcellular location">
    <subcellularLocation>
        <location evidence="1">Cell outer membrane</location>
    </subcellularLocation>
</comment>
<dbReference type="Proteomes" id="UP000677244">
    <property type="component" value="Unassembled WGS sequence"/>
</dbReference>
<feature type="chain" id="PRO_5046543596" evidence="7">
    <location>
        <begin position="20"/>
        <end position="498"/>
    </location>
</feature>
<name>A0ABS3YWL2_9BACT</name>
<evidence type="ECO:0000313" key="9">
    <source>
        <dbReference type="EMBL" id="MBO9202324.1"/>
    </source>
</evidence>
<feature type="region of interest" description="Disordered" evidence="6">
    <location>
        <begin position="467"/>
        <end position="498"/>
    </location>
</feature>
<protein>
    <submittedName>
        <fullName evidence="9">OmpA family protein</fullName>
    </submittedName>
</protein>
<keyword evidence="2 7" id="KW-0732">Signal</keyword>
<evidence type="ECO:0000256" key="3">
    <source>
        <dbReference type="ARBA" id="ARBA00023136"/>
    </source>
</evidence>
<feature type="compositionally biased region" description="Basic and acidic residues" evidence="6">
    <location>
        <begin position="238"/>
        <end position="248"/>
    </location>
</feature>